<dbReference type="GO" id="GO:0016020">
    <property type="term" value="C:membrane"/>
    <property type="evidence" value="ECO:0007669"/>
    <property type="project" value="UniProtKB-SubCell"/>
</dbReference>
<feature type="transmembrane region" description="Helical" evidence="6">
    <location>
        <begin position="6"/>
        <end position="26"/>
    </location>
</feature>
<dbReference type="KEGG" id="sdyn:Mal52_06170"/>
<organism evidence="8 9">
    <name type="scientific">Symmachiella dynata</name>
    <dbReference type="NCBI Taxonomy" id="2527995"/>
    <lineage>
        <taxon>Bacteria</taxon>
        <taxon>Pseudomonadati</taxon>
        <taxon>Planctomycetota</taxon>
        <taxon>Planctomycetia</taxon>
        <taxon>Planctomycetales</taxon>
        <taxon>Planctomycetaceae</taxon>
        <taxon>Symmachiella</taxon>
    </lineage>
</organism>
<reference evidence="8 9" key="1">
    <citation type="submission" date="2019-02" db="EMBL/GenBank/DDBJ databases">
        <title>Deep-cultivation of Planctomycetes and their phenomic and genomic characterization uncovers novel biology.</title>
        <authorList>
            <person name="Wiegand S."/>
            <person name="Jogler M."/>
            <person name="Boedeker C."/>
            <person name="Pinto D."/>
            <person name="Vollmers J."/>
            <person name="Rivas-Marin E."/>
            <person name="Kohn T."/>
            <person name="Peeters S.H."/>
            <person name="Heuer A."/>
            <person name="Rast P."/>
            <person name="Oberbeckmann S."/>
            <person name="Bunk B."/>
            <person name="Jeske O."/>
            <person name="Meyerdierks A."/>
            <person name="Storesund J.E."/>
            <person name="Kallscheuer N."/>
            <person name="Luecker S."/>
            <person name="Lage O.M."/>
            <person name="Pohl T."/>
            <person name="Merkel B.J."/>
            <person name="Hornburger P."/>
            <person name="Mueller R.-W."/>
            <person name="Bruemmer F."/>
            <person name="Labrenz M."/>
            <person name="Spormann A.M."/>
            <person name="Op den Camp H."/>
            <person name="Overmann J."/>
            <person name="Amann R."/>
            <person name="Jetten M.S.M."/>
            <person name="Mascher T."/>
            <person name="Medema M.H."/>
            <person name="Devos D.P."/>
            <person name="Kaster A.-K."/>
            <person name="Ovreas L."/>
            <person name="Rohde M."/>
            <person name="Galperin M.Y."/>
            <person name="Jogler C."/>
        </authorList>
    </citation>
    <scope>NUCLEOTIDE SEQUENCE [LARGE SCALE GENOMIC DNA]</scope>
    <source>
        <strain evidence="8 9">Mal52</strain>
    </source>
</reference>
<dbReference type="AlphaFoldDB" id="A0A517ZI76"/>
<comment type="subcellular location">
    <subcellularLocation>
        <location evidence="1">Endomembrane system</location>
        <topology evidence="1">Multi-pass membrane protein</topology>
    </subcellularLocation>
    <subcellularLocation>
        <location evidence="5">Membrane</location>
        <topology evidence="5">Multi-pass membrane protein</topology>
    </subcellularLocation>
</comment>
<dbReference type="InterPro" id="IPR001750">
    <property type="entry name" value="ND/Mrp_TM"/>
</dbReference>
<evidence type="ECO:0000256" key="5">
    <source>
        <dbReference type="RuleBase" id="RU000320"/>
    </source>
</evidence>
<feature type="transmembrane region" description="Helical" evidence="6">
    <location>
        <begin position="376"/>
        <end position="398"/>
    </location>
</feature>
<keyword evidence="4 6" id="KW-0472">Membrane</keyword>
<feature type="transmembrane region" description="Helical" evidence="6">
    <location>
        <begin position="299"/>
        <end position="319"/>
    </location>
</feature>
<evidence type="ECO:0000313" key="9">
    <source>
        <dbReference type="Proteomes" id="UP000319383"/>
    </source>
</evidence>
<feature type="transmembrane region" description="Helical" evidence="6">
    <location>
        <begin position="331"/>
        <end position="355"/>
    </location>
</feature>
<accession>A0A517ZI76</accession>
<protein>
    <submittedName>
        <fullName evidence="8">NADH-quinone oxidoreductase subunit N</fullName>
        <ecNumber evidence="8">1.6.5.11</ecNumber>
    </submittedName>
</protein>
<name>A0A517ZI76_9PLAN</name>
<feature type="transmembrane region" description="Helical" evidence="6">
    <location>
        <begin position="74"/>
        <end position="91"/>
    </location>
</feature>
<feature type="transmembrane region" description="Helical" evidence="6">
    <location>
        <begin position="103"/>
        <end position="120"/>
    </location>
</feature>
<dbReference type="PANTHER" id="PTHR22773">
    <property type="entry name" value="NADH DEHYDROGENASE"/>
    <property type="match status" value="1"/>
</dbReference>
<proteinExistence type="predicted"/>
<keyword evidence="3 6" id="KW-1133">Transmembrane helix</keyword>
<keyword evidence="2 5" id="KW-0812">Transmembrane</keyword>
<evidence type="ECO:0000259" key="7">
    <source>
        <dbReference type="Pfam" id="PF00361"/>
    </source>
</evidence>
<feature type="transmembrane region" description="Helical" evidence="6">
    <location>
        <begin position="155"/>
        <end position="177"/>
    </location>
</feature>
<dbReference type="EC" id="1.6.5.11" evidence="8"/>
<keyword evidence="8" id="KW-0560">Oxidoreductase</keyword>
<evidence type="ECO:0000256" key="2">
    <source>
        <dbReference type="ARBA" id="ARBA00022692"/>
    </source>
</evidence>
<dbReference type="RefSeq" id="WP_145374241.1">
    <property type="nucleotide sequence ID" value="NZ_CP036276.1"/>
</dbReference>
<gene>
    <name evidence="8" type="primary">nuoN_1</name>
    <name evidence="8" type="ORF">Mal52_06170</name>
</gene>
<feature type="transmembrane region" description="Helical" evidence="6">
    <location>
        <begin position="126"/>
        <end position="143"/>
    </location>
</feature>
<feature type="transmembrane region" description="Helical" evidence="6">
    <location>
        <begin position="418"/>
        <end position="444"/>
    </location>
</feature>
<evidence type="ECO:0000256" key="3">
    <source>
        <dbReference type="ARBA" id="ARBA00022989"/>
    </source>
</evidence>
<evidence type="ECO:0000256" key="1">
    <source>
        <dbReference type="ARBA" id="ARBA00004127"/>
    </source>
</evidence>
<feature type="transmembrane region" description="Helical" evidence="6">
    <location>
        <begin position="35"/>
        <end position="54"/>
    </location>
</feature>
<dbReference type="Proteomes" id="UP000319383">
    <property type="component" value="Chromosome"/>
</dbReference>
<evidence type="ECO:0000256" key="6">
    <source>
        <dbReference type="SAM" id="Phobius"/>
    </source>
</evidence>
<feature type="domain" description="NADH:quinone oxidoreductase/Mrp antiporter transmembrane" evidence="7">
    <location>
        <begin position="120"/>
        <end position="413"/>
    </location>
</feature>
<evidence type="ECO:0000256" key="4">
    <source>
        <dbReference type="ARBA" id="ARBA00023136"/>
    </source>
</evidence>
<feature type="transmembrane region" description="Helical" evidence="6">
    <location>
        <begin position="203"/>
        <end position="226"/>
    </location>
</feature>
<dbReference type="GO" id="GO:0016491">
    <property type="term" value="F:oxidoreductase activity"/>
    <property type="evidence" value="ECO:0007669"/>
    <property type="project" value="UniProtKB-KW"/>
</dbReference>
<feature type="transmembrane region" description="Helical" evidence="6">
    <location>
        <begin position="266"/>
        <end position="287"/>
    </location>
</feature>
<feature type="transmembrane region" description="Helical" evidence="6">
    <location>
        <begin position="238"/>
        <end position="260"/>
    </location>
</feature>
<keyword evidence="9" id="KW-1185">Reference proteome</keyword>
<dbReference type="GO" id="GO:0012505">
    <property type="term" value="C:endomembrane system"/>
    <property type="evidence" value="ECO:0007669"/>
    <property type="project" value="UniProtKB-SubCell"/>
</dbReference>
<evidence type="ECO:0000313" key="8">
    <source>
        <dbReference type="EMBL" id="QDU42162.1"/>
    </source>
</evidence>
<dbReference type="Pfam" id="PF00361">
    <property type="entry name" value="Proton_antipo_M"/>
    <property type="match status" value="1"/>
</dbReference>
<dbReference type="EMBL" id="CP036276">
    <property type="protein sequence ID" value="QDU42162.1"/>
    <property type="molecule type" value="Genomic_DNA"/>
</dbReference>
<feature type="transmembrane region" description="Helical" evidence="6">
    <location>
        <begin position="465"/>
        <end position="484"/>
    </location>
</feature>
<sequence>MNNPTLAILCPQIILVATACLLLLGFQHRRLSKTWVGAIGVCIFIAAGAAKAWISSGVDATEIAEIAVDPHVETLQWIMLGVGGVFAGLLSQRTCGEQSAVESAAMLLFSTAGGLLAAMADDLVLLTTALALAYLPLVLILFVSERTLTAKGATLKFAVMAGLSLSLTLLGFVFLYACTGTTTLSIMNLHGTAEAHQTAMNSAALILLITGLAIPLAAVPFHFAMVDIVDDVDGWTTGVLLLVPRLAAISALLRICLLPSSVAAHLGVALLLVLAVITLLGGALMALTQTRVPRLLANLAMAQTGWWLLGLAVICWRVQQGDSLELEQARAAWTGQLGATSLALAGLSAVFLSLGGGDEKCRFTDELTGLLRTEPILATAVLLFLFSLAGLPPLLGFWSQAALLWTALAVQVPNPLDLVAFHGGFVTAAGAGVVGGLVMAGVAVRTISLMFFHPPLNKPQPRRGRAARLVAIALAVAIIATSLFPRTVWDWLIR</sequence>